<comment type="similarity">
    <text evidence="4">Belongs to the peptidase S8 family.</text>
</comment>
<feature type="non-terminal residue" evidence="6">
    <location>
        <position position="164"/>
    </location>
</feature>
<dbReference type="Pfam" id="PF00082">
    <property type="entry name" value="Peptidase_S8"/>
    <property type="match status" value="1"/>
</dbReference>
<dbReference type="SUPFAM" id="SSF52743">
    <property type="entry name" value="Subtilisin-like"/>
    <property type="match status" value="1"/>
</dbReference>
<dbReference type="GO" id="GO:0000139">
    <property type="term" value="C:Golgi membrane"/>
    <property type="evidence" value="ECO:0007669"/>
    <property type="project" value="TreeGrafter"/>
</dbReference>
<dbReference type="EMBL" id="UYRV01107239">
    <property type="protein sequence ID" value="VDN23198.1"/>
    <property type="molecule type" value="Genomic_DNA"/>
</dbReference>
<accession>A0A3P7ML13</accession>
<feature type="domain" description="Peptidase S8/S53" evidence="5">
    <location>
        <begin position="2"/>
        <end position="138"/>
    </location>
</feature>
<proteinExistence type="inferred from homology"/>
<dbReference type="AlphaFoldDB" id="A0A3P7ML13"/>
<evidence type="ECO:0000256" key="4">
    <source>
        <dbReference type="PROSITE-ProRule" id="PRU01240"/>
    </source>
</evidence>
<keyword evidence="3" id="KW-0720">Serine protease</keyword>
<evidence type="ECO:0000256" key="1">
    <source>
        <dbReference type="ARBA" id="ARBA00022670"/>
    </source>
</evidence>
<dbReference type="InterPro" id="IPR036852">
    <property type="entry name" value="Peptidase_S8/S53_dom_sf"/>
</dbReference>
<comment type="caution">
    <text evidence="4">Lacks conserved residue(s) required for the propagation of feature annotation.</text>
</comment>
<gene>
    <name evidence="6" type="ORF">CGOC_LOCUS9514</name>
</gene>
<evidence type="ECO:0000256" key="3">
    <source>
        <dbReference type="ARBA" id="ARBA00022825"/>
    </source>
</evidence>
<dbReference type="OrthoDB" id="300641at2759"/>
<dbReference type="Gene3D" id="3.40.50.200">
    <property type="entry name" value="Peptidase S8/S53 domain"/>
    <property type="match status" value="1"/>
</dbReference>
<dbReference type="PANTHER" id="PTHR42884:SF33">
    <property type="entry name" value="ENDOPROTEASE AEX-5"/>
    <property type="match status" value="1"/>
</dbReference>
<protein>
    <recommendedName>
        <fullName evidence="5">Peptidase S8/S53 domain-containing protein</fullName>
    </recommendedName>
</protein>
<dbReference type="GO" id="GO:0005802">
    <property type="term" value="C:trans-Golgi network"/>
    <property type="evidence" value="ECO:0007669"/>
    <property type="project" value="TreeGrafter"/>
</dbReference>
<sequence>MTANNSKCGVGVAFKAKIAALKVLDESQILNDAIEGDSLAYKSAISSKFTQLKVKETNDQIDIYSVSWGPKDDGRSAERPGPLAQKALEYGTMHGRRGLGSIYVWASGNGGRNDDDCAMDGYASNLYTIAIGVASSSGSPPWYAEGCSAVLAAVTEGRTSTEGM</sequence>
<dbReference type="GO" id="GO:0016485">
    <property type="term" value="P:protein processing"/>
    <property type="evidence" value="ECO:0007669"/>
    <property type="project" value="TreeGrafter"/>
</dbReference>
<reference evidence="6 7" key="1">
    <citation type="submission" date="2018-11" db="EMBL/GenBank/DDBJ databases">
        <authorList>
            <consortium name="Pathogen Informatics"/>
        </authorList>
    </citation>
    <scope>NUCLEOTIDE SEQUENCE [LARGE SCALE GENOMIC DNA]</scope>
</reference>
<keyword evidence="1" id="KW-0645">Protease</keyword>
<dbReference type="Proteomes" id="UP000271889">
    <property type="component" value="Unassembled WGS sequence"/>
</dbReference>
<evidence type="ECO:0000313" key="7">
    <source>
        <dbReference type="Proteomes" id="UP000271889"/>
    </source>
</evidence>
<evidence type="ECO:0000313" key="6">
    <source>
        <dbReference type="EMBL" id="VDN23198.1"/>
    </source>
</evidence>
<evidence type="ECO:0000259" key="5">
    <source>
        <dbReference type="Pfam" id="PF00082"/>
    </source>
</evidence>
<evidence type="ECO:0000256" key="2">
    <source>
        <dbReference type="ARBA" id="ARBA00022801"/>
    </source>
</evidence>
<keyword evidence="2" id="KW-0378">Hydrolase</keyword>
<dbReference type="PROSITE" id="PS51892">
    <property type="entry name" value="SUBTILASE"/>
    <property type="match status" value="1"/>
</dbReference>
<dbReference type="InterPro" id="IPR000209">
    <property type="entry name" value="Peptidase_S8/S53_dom"/>
</dbReference>
<organism evidence="6 7">
    <name type="scientific">Cylicostephanus goldi</name>
    <name type="common">Nematode worm</name>
    <dbReference type="NCBI Taxonomy" id="71465"/>
    <lineage>
        <taxon>Eukaryota</taxon>
        <taxon>Metazoa</taxon>
        <taxon>Ecdysozoa</taxon>
        <taxon>Nematoda</taxon>
        <taxon>Chromadorea</taxon>
        <taxon>Rhabditida</taxon>
        <taxon>Rhabditina</taxon>
        <taxon>Rhabditomorpha</taxon>
        <taxon>Strongyloidea</taxon>
        <taxon>Strongylidae</taxon>
        <taxon>Cylicostephanus</taxon>
    </lineage>
</organism>
<name>A0A3P7ML13_CYLGO</name>
<dbReference type="PANTHER" id="PTHR42884">
    <property type="entry name" value="PROPROTEIN CONVERTASE SUBTILISIN/KEXIN-RELATED"/>
    <property type="match status" value="1"/>
</dbReference>
<dbReference type="GO" id="GO:0004252">
    <property type="term" value="F:serine-type endopeptidase activity"/>
    <property type="evidence" value="ECO:0007669"/>
    <property type="project" value="InterPro"/>
</dbReference>
<keyword evidence="7" id="KW-1185">Reference proteome</keyword>